<dbReference type="OrthoDB" id="4625025at2"/>
<organism evidence="1 2">
    <name type="scientific">Humitalea rosea</name>
    <dbReference type="NCBI Taxonomy" id="990373"/>
    <lineage>
        <taxon>Bacteria</taxon>
        <taxon>Pseudomonadati</taxon>
        <taxon>Pseudomonadota</taxon>
        <taxon>Alphaproteobacteria</taxon>
        <taxon>Acetobacterales</taxon>
        <taxon>Roseomonadaceae</taxon>
        <taxon>Humitalea</taxon>
    </lineage>
</organism>
<accession>A0A2W7ID97</accession>
<evidence type="ECO:0000313" key="1">
    <source>
        <dbReference type="EMBL" id="PZW42995.1"/>
    </source>
</evidence>
<gene>
    <name evidence="1" type="ORF">C8P66_11720</name>
</gene>
<name>A0A2W7ID97_9PROT</name>
<protein>
    <recommendedName>
        <fullName evidence="3">Tail tube protein</fullName>
    </recommendedName>
</protein>
<proteinExistence type="predicted"/>
<reference evidence="1 2" key="1">
    <citation type="submission" date="2018-06" db="EMBL/GenBank/DDBJ databases">
        <title>Genomic Encyclopedia of Archaeal and Bacterial Type Strains, Phase II (KMG-II): from individual species to whole genera.</title>
        <authorList>
            <person name="Goeker M."/>
        </authorList>
    </citation>
    <scope>NUCLEOTIDE SEQUENCE [LARGE SCALE GENOMIC DNA]</scope>
    <source>
        <strain evidence="1 2">DSM 24525</strain>
    </source>
</reference>
<sequence length="131" mass="13542">MPIIYAASESTVSIGGTVIEGVRAIEFRQLRARSNLYALGGTERIGIVSGPESVEGKVVVASASAALDAVGAGTFQLTATLRHGDTSKTVTFDECFLLARSFALSAGEHGEGTYVFSAVRVRDDPPPAAPG</sequence>
<evidence type="ECO:0000313" key="2">
    <source>
        <dbReference type="Proteomes" id="UP000249688"/>
    </source>
</evidence>
<dbReference type="Proteomes" id="UP000249688">
    <property type="component" value="Unassembled WGS sequence"/>
</dbReference>
<dbReference type="EMBL" id="QKYU01000017">
    <property type="protein sequence ID" value="PZW42995.1"/>
    <property type="molecule type" value="Genomic_DNA"/>
</dbReference>
<keyword evidence="2" id="KW-1185">Reference proteome</keyword>
<dbReference type="RefSeq" id="WP_111399092.1">
    <property type="nucleotide sequence ID" value="NZ_QKYU01000017.1"/>
</dbReference>
<comment type="caution">
    <text evidence="1">The sequence shown here is derived from an EMBL/GenBank/DDBJ whole genome shotgun (WGS) entry which is preliminary data.</text>
</comment>
<dbReference type="AlphaFoldDB" id="A0A2W7ID97"/>
<evidence type="ECO:0008006" key="3">
    <source>
        <dbReference type="Google" id="ProtNLM"/>
    </source>
</evidence>